<comment type="caution">
    <text evidence="3">The sequence shown here is derived from an EMBL/GenBank/DDBJ whole genome shotgun (WGS) entry which is preliminary data.</text>
</comment>
<name>A0ABS9RSL8_9GAMM</name>
<dbReference type="Pfam" id="PF00561">
    <property type="entry name" value="Abhydrolase_1"/>
    <property type="match status" value="1"/>
</dbReference>
<dbReference type="EMBL" id="JAKVPY010000006">
    <property type="protein sequence ID" value="MCH4562852.1"/>
    <property type="molecule type" value="Genomic_DNA"/>
</dbReference>
<dbReference type="InterPro" id="IPR000073">
    <property type="entry name" value="AB_hydrolase_1"/>
</dbReference>
<dbReference type="RefSeq" id="WP_240567639.1">
    <property type="nucleotide sequence ID" value="NZ_JAKVPY010000006.1"/>
</dbReference>
<protein>
    <submittedName>
        <fullName evidence="3">Hydrolase</fullName>
    </submittedName>
</protein>
<gene>
    <name evidence="3" type="ORF">MKP05_06885</name>
</gene>
<evidence type="ECO:0000256" key="1">
    <source>
        <dbReference type="ARBA" id="ARBA00010884"/>
    </source>
</evidence>
<accession>A0ABS9RSL8</accession>
<comment type="similarity">
    <text evidence="1">Belongs to the AB hydrolase superfamily. AB hydrolase 4 family.</text>
</comment>
<evidence type="ECO:0000313" key="3">
    <source>
        <dbReference type="EMBL" id="MCH4562852.1"/>
    </source>
</evidence>
<dbReference type="InterPro" id="IPR050960">
    <property type="entry name" value="AB_hydrolase_4_sf"/>
</dbReference>
<sequence>MTPSDTAMSGRLHHATFRPPTGLANRHVQTLLPRLLPRPGVKRDVEILELPDGDFVELAWVRPAPARADAPLFVLFHGLEGSFDSPYARHLLGMAAGLGWRAVLMHFRGCGGTPNRLPRAYHSGDTADAYWLIGQLAHRYPRALKVAAGVSLGANMLVKLVAEQGGDGLDLAGAIAIGAPLDLAACADTLHQGVARLYERHLLASLKAKVAPRLQAGELPLALDRRRLAGLDSLRAYDDAVTAPLHGFDGAADYYRRASAGPLLGELELPTLLLHADDDPFMPAGLFERLPAPSASVRVEIAHHGGHLGFMEWRDGRLRSWLSRRVGRQLEDWASPAGQEVWPALRRVTRSDS</sequence>
<dbReference type="PIRSF" id="PIRSF005211">
    <property type="entry name" value="Ab_hydro_YheT"/>
    <property type="match status" value="1"/>
</dbReference>
<evidence type="ECO:0000259" key="2">
    <source>
        <dbReference type="Pfam" id="PF00561"/>
    </source>
</evidence>
<dbReference type="PANTHER" id="PTHR10794:SF94">
    <property type="entry name" value="ESTERASE YHET-RELATED"/>
    <property type="match status" value="1"/>
</dbReference>
<dbReference type="Gene3D" id="3.40.50.1820">
    <property type="entry name" value="alpha/beta hydrolase"/>
    <property type="match status" value="1"/>
</dbReference>
<dbReference type="GO" id="GO:0016787">
    <property type="term" value="F:hydrolase activity"/>
    <property type="evidence" value="ECO:0007669"/>
    <property type="project" value="UniProtKB-KW"/>
</dbReference>
<dbReference type="Proteomes" id="UP001202117">
    <property type="component" value="Unassembled WGS sequence"/>
</dbReference>
<dbReference type="InterPro" id="IPR012020">
    <property type="entry name" value="ABHD4"/>
</dbReference>
<dbReference type="InterPro" id="IPR029058">
    <property type="entry name" value="AB_hydrolase_fold"/>
</dbReference>
<keyword evidence="4" id="KW-1185">Reference proteome</keyword>
<dbReference type="NCBIfam" id="NF008218">
    <property type="entry name" value="PRK10985.1"/>
    <property type="match status" value="1"/>
</dbReference>
<keyword evidence="3" id="KW-0378">Hydrolase</keyword>
<evidence type="ECO:0000313" key="4">
    <source>
        <dbReference type="Proteomes" id="UP001202117"/>
    </source>
</evidence>
<dbReference type="SUPFAM" id="SSF53474">
    <property type="entry name" value="alpha/beta-Hydrolases"/>
    <property type="match status" value="1"/>
</dbReference>
<dbReference type="PANTHER" id="PTHR10794">
    <property type="entry name" value="ABHYDROLASE DOMAIN-CONTAINING PROTEIN"/>
    <property type="match status" value="1"/>
</dbReference>
<proteinExistence type="inferred from homology"/>
<reference evidence="3 4" key="1">
    <citation type="submission" date="2022-02" db="EMBL/GenBank/DDBJ databases">
        <title>Halomonas fukangensis sp. nov., a halophilic bacterium isolated from a bulk soil of Kalidium foliatum at Fukang.</title>
        <authorList>
            <person name="Huang Y."/>
        </authorList>
    </citation>
    <scope>NUCLEOTIDE SEQUENCE [LARGE SCALE GENOMIC DNA]</scope>
    <source>
        <strain evidence="3 4">EGI 63088</strain>
    </source>
</reference>
<organism evidence="3 4">
    <name type="scientific">Halomonas flagellata</name>
    <dbReference type="NCBI Taxonomy" id="2920385"/>
    <lineage>
        <taxon>Bacteria</taxon>
        <taxon>Pseudomonadati</taxon>
        <taxon>Pseudomonadota</taxon>
        <taxon>Gammaproteobacteria</taxon>
        <taxon>Oceanospirillales</taxon>
        <taxon>Halomonadaceae</taxon>
        <taxon>Halomonas</taxon>
    </lineage>
</organism>
<feature type="domain" description="AB hydrolase-1" evidence="2">
    <location>
        <begin position="71"/>
        <end position="312"/>
    </location>
</feature>